<protein>
    <submittedName>
        <fullName evidence="2">Uncharacterized protein</fullName>
    </submittedName>
</protein>
<organism evidence="2 3">
    <name type="scientific">Polarella glacialis</name>
    <name type="common">Dinoflagellate</name>
    <dbReference type="NCBI Taxonomy" id="89957"/>
    <lineage>
        <taxon>Eukaryota</taxon>
        <taxon>Sar</taxon>
        <taxon>Alveolata</taxon>
        <taxon>Dinophyceae</taxon>
        <taxon>Suessiales</taxon>
        <taxon>Suessiaceae</taxon>
        <taxon>Polarella</taxon>
    </lineage>
</organism>
<name>A0A813L419_POLGL</name>
<feature type="compositionally biased region" description="Polar residues" evidence="1">
    <location>
        <begin position="74"/>
        <end position="83"/>
    </location>
</feature>
<sequence>MSKGKPGCSTHAVILDAAEHKAQQQQQQHQQQQQQQRQQQQACRLVLGPANGKHYTFRRKIGNNNDNNDNNNNHSKTTTQHQDTPFVERLVGHLGAHGISADLQCCP</sequence>
<evidence type="ECO:0000256" key="1">
    <source>
        <dbReference type="SAM" id="MobiDB-lite"/>
    </source>
</evidence>
<feature type="compositionally biased region" description="Low complexity" evidence="1">
    <location>
        <begin position="63"/>
        <end position="73"/>
    </location>
</feature>
<evidence type="ECO:0000313" key="3">
    <source>
        <dbReference type="Proteomes" id="UP000626109"/>
    </source>
</evidence>
<gene>
    <name evidence="2" type="ORF">PGLA2088_LOCUS42311</name>
</gene>
<accession>A0A813L419</accession>
<reference evidence="2" key="1">
    <citation type="submission" date="2021-02" db="EMBL/GenBank/DDBJ databases">
        <authorList>
            <person name="Dougan E. K."/>
            <person name="Rhodes N."/>
            <person name="Thang M."/>
            <person name="Chan C."/>
        </authorList>
    </citation>
    <scope>NUCLEOTIDE SEQUENCE</scope>
</reference>
<feature type="compositionally biased region" description="Low complexity" evidence="1">
    <location>
        <begin position="23"/>
        <end position="41"/>
    </location>
</feature>
<feature type="region of interest" description="Disordered" evidence="1">
    <location>
        <begin position="18"/>
        <end position="83"/>
    </location>
</feature>
<dbReference type="Proteomes" id="UP000626109">
    <property type="component" value="Unassembled WGS sequence"/>
</dbReference>
<dbReference type="EMBL" id="CAJNNW010034242">
    <property type="protein sequence ID" value="CAE8722078.1"/>
    <property type="molecule type" value="Genomic_DNA"/>
</dbReference>
<evidence type="ECO:0000313" key="2">
    <source>
        <dbReference type="EMBL" id="CAE8722078.1"/>
    </source>
</evidence>
<comment type="caution">
    <text evidence="2">The sequence shown here is derived from an EMBL/GenBank/DDBJ whole genome shotgun (WGS) entry which is preliminary data.</text>
</comment>
<proteinExistence type="predicted"/>
<dbReference type="AlphaFoldDB" id="A0A813L419"/>